<proteinExistence type="predicted"/>
<accession>A0A0A9AK02</accession>
<reference evidence="1" key="2">
    <citation type="journal article" date="2015" name="Data Brief">
        <title>Shoot transcriptome of the giant reed, Arundo donax.</title>
        <authorList>
            <person name="Barrero R.A."/>
            <person name="Guerrero F.D."/>
            <person name="Moolhuijzen P."/>
            <person name="Goolsby J.A."/>
            <person name="Tidwell J."/>
            <person name="Bellgard S.E."/>
            <person name="Bellgard M.I."/>
        </authorList>
    </citation>
    <scope>NUCLEOTIDE SEQUENCE</scope>
    <source>
        <tissue evidence="1">Shoot tissue taken approximately 20 cm above the soil surface</tissue>
    </source>
</reference>
<protein>
    <submittedName>
        <fullName evidence="1">Uncharacterized protein</fullName>
    </submittedName>
</protein>
<evidence type="ECO:0000313" key="1">
    <source>
        <dbReference type="EMBL" id="JAD50163.1"/>
    </source>
</evidence>
<dbReference type="AlphaFoldDB" id="A0A0A9AK02"/>
<reference evidence="1" key="1">
    <citation type="submission" date="2014-09" db="EMBL/GenBank/DDBJ databases">
        <authorList>
            <person name="Magalhaes I.L.F."/>
            <person name="Oliveira U."/>
            <person name="Santos F.R."/>
            <person name="Vidigal T.H.D.A."/>
            <person name="Brescovit A.D."/>
            <person name="Santos A.J."/>
        </authorList>
    </citation>
    <scope>NUCLEOTIDE SEQUENCE</scope>
    <source>
        <tissue evidence="1">Shoot tissue taken approximately 20 cm above the soil surface</tissue>
    </source>
</reference>
<name>A0A0A9AK02_ARUDO</name>
<dbReference type="EMBL" id="GBRH01247732">
    <property type="protein sequence ID" value="JAD50163.1"/>
    <property type="molecule type" value="Transcribed_RNA"/>
</dbReference>
<organism evidence="1">
    <name type="scientific">Arundo donax</name>
    <name type="common">Giant reed</name>
    <name type="synonym">Donax arundinaceus</name>
    <dbReference type="NCBI Taxonomy" id="35708"/>
    <lineage>
        <taxon>Eukaryota</taxon>
        <taxon>Viridiplantae</taxon>
        <taxon>Streptophyta</taxon>
        <taxon>Embryophyta</taxon>
        <taxon>Tracheophyta</taxon>
        <taxon>Spermatophyta</taxon>
        <taxon>Magnoliopsida</taxon>
        <taxon>Liliopsida</taxon>
        <taxon>Poales</taxon>
        <taxon>Poaceae</taxon>
        <taxon>PACMAD clade</taxon>
        <taxon>Arundinoideae</taxon>
        <taxon>Arundineae</taxon>
        <taxon>Arundo</taxon>
    </lineage>
</organism>
<sequence>MCASFFDHTMFCIHCPAAWGSWCIYVQSSLFAEFFHLVDTYGLLLIPFFHHHYV</sequence>